<dbReference type="EMBL" id="JAXCLA010000003">
    <property type="protein sequence ID" value="MDY0745207.1"/>
    <property type="molecule type" value="Genomic_DNA"/>
</dbReference>
<comment type="caution">
    <text evidence="18">Lacks conserved residue(s) required for the propagation of feature annotation.</text>
</comment>
<evidence type="ECO:0000256" key="4">
    <source>
        <dbReference type="ARBA" id="ARBA00022475"/>
    </source>
</evidence>
<dbReference type="Proteomes" id="UP001285263">
    <property type="component" value="Unassembled WGS sequence"/>
</dbReference>
<feature type="transmembrane region" description="Helical" evidence="18">
    <location>
        <begin position="318"/>
        <end position="344"/>
    </location>
</feature>
<dbReference type="InterPro" id="IPR003834">
    <property type="entry name" value="Cyt_c_assmbl_TM_dom"/>
</dbReference>
<dbReference type="SUPFAM" id="SSF74863">
    <property type="entry name" value="Thiol:disulfide interchange protein DsbD, N-terminal domain (DsbD-alpha)"/>
    <property type="match status" value="1"/>
</dbReference>
<dbReference type="PROSITE" id="PS00194">
    <property type="entry name" value="THIOREDOXIN_1"/>
    <property type="match status" value="1"/>
</dbReference>
<evidence type="ECO:0000256" key="6">
    <source>
        <dbReference type="ARBA" id="ARBA00022692"/>
    </source>
</evidence>
<comment type="function">
    <text evidence="18">Required to facilitate the formation of correct disulfide bonds in some periplasmic proteins and for the assembly of the periplasmic c-type cytochromes. Acts by transferring electrons from cytoplasmic thioredoxin to the periplasm. This transfer involves a cascade of disulfide bond formation and reduction steps.</text>
</comment>
<feature type="transmembrane region" description="Helical" evidence="18">
    <location>
        <begin position="356"/>
        <end position="379"/>
    </location>
</feature>
<evidence type="ECO:0000256" key="10">
    <source>
        <dbReference type="ARBA" id="ARBA00022989"/>
    </source>
</evidence>
<evidence type="ECO:0000256" key="7">
    <source>
        <dbReference type="ARBA" id="ARBA00022729"/>
    </source>
</evidence>
<dbReference type="NCBIfam" id="NF001419">
    <property type="entry name" value="PRK00293.1"/>
    <property type="match status" value="1"/>
</dbReference>
<feature type="transmembrane region" description="Helical" evidence="18">
    <location>
        <begin position="234"/>
        <end position="259"/>
    </location>
</feature>
<keyword evidence="14 18" id="KW-1015">Disulfide bond</keyword>
<keyword evidence="3 18" id="KW-0813">Transport</keyword>
<feature type="transmembrane region" description="Helical" evidence="18">
    <location>
        <begin position="271"/>
        <end position="291"/>
    </location>
</feature>
<keyword evidence="7 18" id="KW-0732">Signal</keyword>
<evidence type="ECO:0000256" key="2">
    <source>
        <dbReference type="ARBA" id="ARBA00007241"/>
    </source>
</evidence>
<evidence type="ECO:0000256" key="17">
    <source>
        <dbReference type="ARBA" id="ARBA00047804"/>
    </source>
</evidence>
<dbReference type="PANTHER" id="PTHR32234">
    <property type="entry name" value="THIOL:DISULFIDE INTERCHANGE PROTEIN DSBD"/>
    <property type="match status" value="1"/>
</dbReference>
<keyword evidence="6 18" id="KW-0812">Transmembrane</keyword>
<dbReference type="InterPro" id="IPR036929">
    <property type="entry name" value="DsbDN_sf"/>
</dbReference>
<evidence type="ECO:0000256" key="8">
    <source>
        <dbReference type="ARBA" id="ARBA00022748"/>
    </source>
</evidence>
<dbReference type="InterPro" id="IPR028250">
    <property type="entry name" value="DsbDN"/>
</dbReference>
<gene>
    <name evidence="18 20" type="primary">dsbD</name>
    <name evidence="20" type="ORF">SNE35_11855</name>
</gene>
<comment type="subcellular location">
    <subcellularLocation>
        <location evidence="1 18">Cell inner membrane</location>
        <topology evidence="1 18">Multi-pass membrane protein</topology>
    </subcellularLocation>
</comment>
<organism evidence="20 21">
    <name type="scientific">Roseateles agri</name>
    <dbReference type="NCBI Taxonomy" id="3098619"/>
    <lineage>
        <taxon>Bacteria</taxon>
        <taxon>Pseudomonadati</taxon>
        <taxon>Pseudomonadota</taxon>
        <taxon>Betaproteobacteria</taxon>
        <taxon>Burkholderiales</taxon>
        <taxon>Sphaerotilaceae</taxon>
        <taxon>Roseateles</taxon>
    </lineage>
</organism>
<dbReference type="PROSITE" id="PS51352">
    <property type="entry name" value="THIOREDOXIN_2"/>
    <property type="match status" value="1"/>
</dbReference>
<dbReference type="GO" id="GO:0047134">
    <property type="term" value="F:protein-disulfide reductase [NAD(P)H] activity"/>
    <property type="evidence" value="ECO:0007669"/>
    <property type="project" value="UniProtKB-EC"/>
</dbReference>
<evidence type="ECO:0000313" key="21">
    <source>
        <dbReference type="Proteomes" id="UP001285263"/>
    </source>
</evidence>
<feature type="chain" id="PRO_5044918584" description="Thiol:disulfide interchange protein DsbD" evidence="18">
    <location>
        <begin position="27"/>
        <end position="611"/>
    </location>
</feature>
<accession>A0ABU5DG03</accession>
<evidence type="ECO:0000256" key="15">
    <source>
        <dbReference type="ARBA" id="ARBA00023284"/>
    </source>
</evidence>
<keyword evidence="12 18" id="KW-0520">NAD</keyword>
<dbReference type="EC" id="1.8.1.8" evidence="18"/>
<dbReference type="InterPro" id="IPR017937">
    <property type="entry name" value="Thioredoxin_CS"/>
</dbReference>
<evidence type="ECO:0000256" key="5">
    <source>
        <dbReference type="ARBA" id="ARBA00022519"/>
    </source>
</evidence>
<evidence type="ECO:0000256" key="12">
    <source>
        <dbReference type="ARBA" id="ARBA00023027"/>
    </source>
</evidence>
<feature type="transmembrane region" description="Helical" evidence="18">
    <location>
        <begin position="192"/>
        <end position="213"/>
    </location>
</feature>
<evidence type="ECO:0000256" key="1">
    <source>
        <dbReference type="ARBA" id="ARBA00004429"/>
    </source>
</evidence>
<dbReference type="InterPro" id="IPR036249">
    <property type="entry name" value="Thioredoxin-like_sf"/>
</dbReference>
<evidence type="ECO:0000313" key="20">
    <source>
        <dbReference type="EMBL" id="MDY0745207.1"/>
    </source>
</evidence>
<feature type="disulfide bond" description="Redox-active" evidence="18">
    <location>
        <begin position="123"/>
        <end position="129"/>
    </location>
</feature>
<dbReference type="PANTHER" id="PTHR32234:SF0">
    <property type="entry name" value="THIOL:DISULFIDE INTERCHANGE PROTEIN DSBD"/>
    <property type="match status" value="1"/>
</dbReference>
<evidence type="ECO:0000256" key="18">
    <source>
        <dbReference type="HAMAP-Rule" id="MF_00399"/>
    </source>
</evidence>
<dbReference type="Gene3D" id="3.40.30.10">
    <property type="entry name" value="Glutaredoxin"/>
    <property type="match status" value="1"/>
</dbReference>
<keyword evidence="5 18" id="KW-0997">Cell inner membrane</keyword>
<reference evidence="20 21" key="1">
    <citation type="submission" date="2023-11" db="EMBL/GenBank/DDBJ databases">
        <title>Paucibacter sp. nov., isolated from fresh soil in Korea.</title>
        <authorList>
            <person name="Le N.T.T."/>
        </authorList>
    </citation>
    <scope>NUCLEOTIDE SEQUENCE [LARGE SCALE GENOMIC DNA]</scope>
    <source>
        <strain evidence="20 21">R3-3</strain>
    </source>
</reference>
<keyword evidence="15 18" id="KW-0676">Redox-active center</keyword>
<dbReference type="HAMAP" id="MF_00399">
    <property type="entry name" value="DbsD"/>
    <property type="match status" value="1"/>
</dbReference>
<feature type="disulfide bond" description="Redox-active" evidence="18">
    <location>
        <begin position="527"/>
        <end position="530"/>
    </location>
</feature>
<evidence type="ECO:0000256" key="16">
    <source>
        <dbReference type="ARBA" id="ARBA00047388"/>
    </source>
</evidence>
<dbReference type="CDD" id="cd02953">
    <property type="entry name" value="DsbDgamma"/>
    <property type="match status" value="1"/>
</dbReference>
<name>A0ABU5DG03_9BURK</name>
<keyword evidence="8 18" id="KW-0201">Cytochrome c-type biogenesis</keyword>
<protein>
    <recommendedName>
        <fullName evidence="18">Thiol:disulfide interchange protein DsbD</fullName>
        <ecNumber evidence="18">1.8.1.8</ecNumber>
    </recommendedName>
    <alternativeName>
        <fullName evidence="18">Protein-disulfide reductase</fullName>
        <shortName evidence="18">Disulfide reductase</shortName>
    </alternativeName>
</protein>
<comment type="similarity">
    <text evidence="2 18">Belongs to the thioredoxin family. DsbD subfamily.</text>
</comment>
<comment type="catalytic activity">
    <reaction evidence="16 18">
        <text>[protein]-dithiol + NAD(+) = [protein]-disulfide + NADH + H(+)</text>
        <dbReference type="Rhea" id="RHEA:18749"/>
        <dbReference type="Rhea" id="RHEA-COMP:10593"/>
        <dbReference type="Rhea" id="RHEA-COMP:10594"/>
        <dbReference type="ChEBI" id="CHEBI:15378"/>
        <dbReference type="ChEBI" id="CHEBI:29950"/>
        <dbReference type="ChEBI" id="CHEBI:50058"/>
        <dbReference type="ChEBI" id="CHEBI:57540"/>
        <dbReference type="ChEBI" id="CHEBI:57945"/>
        <dbReference type="EC" id="1.8.1.8"/>
    </reaction>
</comment>
<keyword evidence="21" id="KW-1185">Reference proteome</keyword>
<feature type="signal peptide" evidence="18">
    <location>
        <begin position="1"/>
        <end position="26"/>
    </location>
</feature>
<evidence type="ECO:0000259" key="19">
    <source>
        <dbReference type="PROSITE" id="PS51352"/>
    </source>
</evidence>
<evidence type="ECO:0000256" key="3">
    <source>
        <dbReference type="ARBA" id="ARBA00022448"/>
    </source>
</evidence>
<feature type="transmembrane region" description="Helical" evidence="18">
    <location>
        <begin position="415"/>
        <end position="435"/>
    </location>
</feature>
<dbReference type="RefSeq" id="WP_320423094.1">
    <property type="nucleotide sequence ID" value="NZ_JAXCLA010000003.1"/>
</dbReference>
<dbReference type="Gene3D" id="2.60.40.1250">
    <property type="entry name" value="Thiol:disulfide interchange protein DsbD, N-terminal domain"/>
    <property type="match status" value="1"/>
</dbReference>
<dbReference type="Pfam" id="PF13899">
    <property type="entry name" value="Thioredoxin_7"/>
    <property type="match status" value="1"/>
</dbReference>
<keyword evidence="9 18" id="KW-0249">Electron transport</keyword>
<feature type="transmembrane region" description="Helical" evidence="18">
    <location>
        <begin position="391"/>
        <end position="409"/>
    </location>
</feature>
<keyword evidence="11 18" id="KW-0560">Oxidoreductase</keyword>
<evidence type="ECO:0000256" key="14">
    <source>
        <dbReference type="ARBA" id="ARBA00023157"/>
    </source>
</evidence>
<dbReference type="InterPro" id="IPR022910">
    <property type="entry name" value="Thiol_diS_interchange_DbsD"/>
</dbReference>
<keyword evidence="13 18" id="KW-0472">Membrane</keyword>
<feature type="domain" description="Thioredoxin" evidence="19">
    <location>
        <begin position="477"/>
        <end position="611"/>
    </location>
</feature>
<keyword evidence="10 18" id="KW-1133">Transmembrane helix</keyword>
<evidence type="ECO:0000256" key="11">
    <source>
        <dbReference type="ARBA" id="ARBA00023002"/>
    </source>
</evidence>
<proteinExistence type="inferred from homology"/>
<comment type="catalytic activity">
    <reaction evidence="17 18">
        <text>[protein]-dithiol + NADP(+) = [protein]-disulfide + NADPH + H(+)</text>
        <dbReference type="Rhea" id="RHEA:18753"/>
        <dbReference type="Rhea" id="RHEA-COMP:10593"/>
        <dbReference type="Rhea" id="RHEA-COMP:10594"/>
        <dbReference type="ChEBI" id="CHEBI:15378"/>
        <dbReference type="ChEBI" id="CHEBI:29950"/>
        <dbReference type="ChEBI" id="CHEBI:50058"/>
        <dbReference type="ChEBI" id="CHEBI:57783"/>
        <dbReference type="ChEBI" id="CHEBI:58349"/>
        <dbReference type="EC" id="1.8.1.8"/>
    </reaction>
</comment>
<evidence type="ECO:0000256" key="13">
    <source>
        <dbReference type="ARBA" id="ARBA00023136"/>
    </source>
</evidence>
<dbReference type="InterPro" id="IPR013766">
    <property type="entry name" value="Thioredoxin_domain"/>
</dbReference>
<dbReference type="SUPFAM" id="SSF52833">
    <property type="entry name" value="Thioredoxin-like"/>
    <property type="match status" value="1"/>
</dbReference>
<dbReference type="Pfam" id="PF11412">
    <property type="entry name" value="DsbD_N"/>
    <property type="match status" value="1"/>
</dbReference>
<evidence type="ECO:0000256" key="9">
    <source>
        <dbReference type="ARBA" id="ARBA00022982"/>
    </source>
</evidence>
<dbReference type="Pfam" id="PF02683">
    <property type="entry name" value="DsbD_TM"/>
    <property type="match status" value="1"/>
</dbReference>
<dbReference type="InterPro" id="IPR035671">
    <property type="entry name" value="DsbD_gamma"/>
</dbReference>
<sequence precursor="true">MSRLLMRALAGLVFLALALGLSPARADDFLDPEQAFALQVHTLDDKTVEAAWAIAPGYYMYREQFKAAIEGATLGEPVLPAGDRKFDETFQKEVEIYHDRLAVRLPVSAANGPFKLTVTGQGCAVKGLCYPPMTTVWQVDLAKGTATKLDTPDPLAAGAAAEPAAQQPAAVPAPASASAGDRIASTLAAGHFWPIVGLFLLLGLGLSLTPCVLPMLPILSSIIVGSGAPSRARGLLLAVGYSLGMAVVYTLLGVAAALAGEGLAGALQKPWVLSLFALALVAFSLSMFGAYELQLPSGLSGGLTQFSQRLPGGQVGGVFLMGGVSALIVSPCVTGPLAGTLVYISQTRDVVLGGSALFALAMGMSVPLLLLGASAGTLLPRAGAWMDGVKHFFGMLLLAVAIYMVQPVLPVAAAQLLWGGLLVAAAAMFGLFEATPAARPLAWLRKSVAVIALVWGGAQLIGAAQGGTDPLKPLGSLALGSPATATTAKAGAAAEVQFQTVRSIAELDAAIAAAGKPVMLDFYADWCVSCKEMDRDTFTDTAVRERLSHALLLRADVTANSPDDRALLKRFKLFGPPGTIFFDAKGQELPDRVIGFQNVEQFGSSLKSVGL</sequence>
<comment type="caution">
    <text evidence="20">The sequence shown here is derived from an EMBL/GenBank/DDBJ whole genome shotgun (WGS) entry which is preliminary data.</text>
</comment>
<keyword evidence="4 18" id="KW-1003">Cell membrane</keyword>